<dbReference type="GO" id="GO:0016787">
    <property type="term" value="F:hydrolase activity"/>
    <property type="evidence" value="ECO:0007669"/>
    <property type="project" value="UniProtKB-KW"/>
</dbReference>
<evidence type="ECO:0000256" key="1">
    <source>
        <dbReference type="ARBA" id="ARBA00005964"/>
    </source>
</evidence>
<dbReference type="PANTHER" id="PTHR43903">
    <property type="entry name" value="NEUROLIGIN"/>
    <property type="match status" value="1"/>
</dbReference>
<evidence type="ECO:0000313" key="7">
    <source>
        <dbReference type="EMBL" id="CAG2209382.1"/>
    </source>
</evidence>
<dbReference type="SUPFAM" id="SSF57756">
    <property type="entry name" value="Retrovirus zinc finger-like domains"/>
    <property type="match status" value="1"/>
</dbReference>
<dbReference type="EMBL" id="CAJPWZ010001163">
    <property type="protein sequence ID" value="CAG2209382.1"/>
    <property type="molecule type" value="Genomic_DNA"/>
</dbReference>
<dbReference type="OrthoDB" id="19653at2759"/>
<evidence type="ECO:0000256" key="5">
    <source>
        <dbReference type="SAM" id="SignalP"/>
    </source>
</evidence>
<feature type="region of interest" description="Disordered" evidence="4">
    <location>
        <begin position="472"/>
        <end position="492"/>
    </location>
</feature>
<comment type="caution">
    <text evidence="7">The sequence shown here is derived from an EMBL/GenBank/DDBJ whole genome shotgun (WGS) entry which is preliminary data.</text>
</comment>
<name>A0A8S3RSB1_MYTED</name>
<feature type="chain" id="PRO_5035934077" evidence="5">
    <location>
        <begin position="18"/>
        <end position="1047"/>
    </location>
</feature>
<dbReference type="Pfam" id="PF00135">
    <property type="entry name" value="COesterase"/>
    <property type="match status" value="1"/>
</dbReference>
<protein>
    <submittedName>
        <fullName evidence="7">NLGN</fullName>
    </submittedName>
</protein>
<keyword evidence="8" id="KW-1185">Reference proteome</keyword>
<evidence type="ECO:0000313" key="8">
    <source>
        <dbReference type="Proteomes" id="UP000683360"/>
    </source>
</evidence>
<keyword evidence="5" id="KW-0732">Signal</keyword>
<dbReference type="InterPro" id="IPR051093">
    <property type="entry name" value="Neuroligin/BSAL"/>
</dbReference>
<feature type="domain" description="CCHC-type" evidence="6">
    <location>
        <begin position="1015"/>
        <end position="1031"/>
    </location>
</feature>
<feature type="region of interest" description="Disordered" evidence="4">
    <location>
        <begin position="1025"/>
        <end position="1047"/>
    </location>
</feature>
<evidence type="ECO:0000256" key="2">
    <source>
        <dbReference type="ARBA" id="ARBA00022801"/>
    </source>
</evidence>
<dbReference type="InterPro" id="IPR029058">
    <property type="entry name" value="AB_hydrolase_fold"/>
</dbReference>
<dbReference type="InterPro" id="IPR002018">
    <property type="entry name" value="CarbesteraseB"/>
</dbReference>
<dbReference type="InterPro" id="IPR019826">
    <property type="entry name" value="Carboxylesterase_B_AS"/>
</dbReference>
<feature type="region of interest" description="Disordered" evidence="4">
    <location>
        <begin position="716"/>
        <end position="740"/>
    </location>
</feature>
<dbReference type="Pfam" id="PF00098">
    <property type="entry name" value="zf-CCHC"/>
    <property type="match status" value="1"/>
</dbReference>
<dbReference type="GO" id="GO:0008270">
    <property type="term" value="F:zinc ion binding"/>
    <property type="evidence" value="ECO:0007669"/>
    <property type="project" value="UniProtKB-KW"/>
</dbReference>
<dbReference type="AlphaFoldDB" id="A0A8S3RSB1"/>
<keyword evidence="3" id="KW-0479">Metal-binding</keyword>
<dbReference type="InterPro" id="IPR036875">
    <property type="entry name" value="Znf_CCHC_sf"/>
</dbReference>
<evidence type="ECO:0000256" key="3">
    <source>
        <dbReference type="PROSITE-ProRule" id="PRU00047"/>
    </source>
</evidence>
<dbReference type="InterPro" id="IPR001878">
    <property type="entry name" value="Znf_CCHC"/>
</dbReference>
<evidence type="ECO:0000256" key="4">
    <source>
        <dbReference type="SAM" id="MobiDB-lite"/>
    </source>
</evidence>
<reference evidence="7" key="1">
    <citation type="submission" date="2021-03" db="EMBL/GenBank/DDBJ databases">
        <authorList>
            <person name="Bekaert M."/>
        </authorList>
    </citation>
    <scope>NUCLEOTIDE SEQUENCE</scope>
</reference>
<dbReference type="Gene3D" id="4.10.60.10">
    <property type="entry name" value="Zinc finger, CCHC-type"/>
    <property type="match status" value="1"/>
</dbReference>
<dbReference type="PROSITE" id="PS00122">
    <property type="entry name" value="CARBOXYLESTERASE_B_1"/>
    <property type="match status" value="1"/>
</dbReference>
<feature type="compositionally biased region" description="Polar residues" evidence="4">
    <location>
        <begin position="979"/>
        <end position="993"/>
    </location>
</feature>
<keyword evidence="2" id="KW-0378">Hydrolase</keyword>
<feature type="region of interest" description="Disordered" evidence="4">
    <location>
        <begin position="979"/>
        <end position="998"/>
    </location>
</feature>
<dbReference type="GO" id="GO:0003676">
    <property type="term" value="F:nucleic acid binding"/>
    <property type="evidence" value="ECO:0007669"/>
    <property type="project" value="InterPro"/>
</dbReference>
<dbReference type="Gene3D" id="3.40.50.1820">
    <property type="entry name" value="alpha/beta hydrolase"/>
    <property type="match status" value="1"/>
</dbReference>
<dbReference type="SMART" id="SM00343">
    <property type="entry name" value="ZnF_C2HC"/>
    <property type="match status" value="1"/>
</dbReference>
<keyword evidence="3" id="KW-0863">Zinc-finger</keyword>
<sequence length="1047" mass="119106">MFTSLVVCLVFINEISSYSYYGLTRKTVYEPTRKTVYEPTRKTIYGWIRGKVTTRVPGFKVEEYLGMPYALPPIGQFRFKRPQEPNRWHPRVLKTTTIPPACPTINLAYIQWHKPGFTNLNEDCLYMNIYKPLTRQRKLPVLLFIHGGSNADGMGAMVDGDILAAYGQIIVVTFNFRVSVLGFYANESLGIKGNNGLMDQVLAMKWVQRNIRYFGGDPSRVTIYGHSSGAGDVGVFLISPLTKGLFRNAIMHSGSPIAFWFMSNCVRSGNTLVIPKECSRGTSLVSNETVKAEIIKLTKGSSITDFFSSIRFGQDEYPSVIDGDIITDSPDKLYKCGRFHTNSVLFITARDEGLQANPPAIEDYYANKTIDDIINESYNLFPERLIQFEDDIRKAYKEWTRGDTFLNYSHYLQMNADKWFFTPMMKTADRIAEKLKKVYILSFQYISENKPGPDWTVSMNLRNRGLPLPIFSSSEGNSRMTPSLHTSTVQAGPSSLNMGNSLGSVSINSQSSHTYTTSPPIQSTYSFPYGAQSTYVPIQSAPSTYLSNYSALSTNLSNQSVQNTFSQSNSALSTIAPVQSAPSTYLSDYSALSTSLSNQSVQNTFPQSNSALSTNLSNQSVQNTFPQSISALSTSYPYHCAPSAMSIPQRVLNTQNKATIDMTYDQTVNPPRMVSRSDTHIYPPSNTMDTNQIEMARLREKIIEVERERDFLWQNSQTDQGMPSRETRGRTESMSSTQDGYRSRLPFYNGKEGWSTFLMQFEIIADRNNWDPRRQAEEILLILKDEAANFAAELPYETRSSFRLLSKEMESRFGDNNLPETYRKELQTVRKGYKESTNEYAARIQTMVKKAYPGMNQQLFNSIAIEHMLNGLPDQSIAYDVLTKRPKTMEETINLVAWHTTCKNGIKGKNQIRQIEVETEDRDVSYSTTEELDVRRIGGKRFVTEERLNQFGRDIKDSITTEVTKSVESIMDAKLNTQQAPQNFNYHKQNQRNFDPRSKWQNKDRFQTQKQNNNRCYNCQEEGHFARNCPKPRQNQGQNQDKEDDLN</sequence>
<dbReference type="Proteomes" id="UP000683360">
    <property type="component" value="Unassembled WGS sequence"/>
</dbReference>
<proteinExistence type="inferred from homology"/>
<dbReference type="PROSITE" id="PS50158">
    <property type="entry name" value="ZF_CCHC"/>
    <property type="match status" value="1"/>
</dbReference>
<comment type="similarity">
    <text evidence="1">Belongs to the type-B carboxylesterase/lipase family.</text>
</comment>
<accession>A0A8S3RSB1</accession>
<gene>
    <name evidence="7" type="ORF">MEDL_23507</name>
</gene>
<organism evidence="7 8">
    <name type="scientific">Mytilus edulis</name>
    <name type="common">Blue mussel</name>
    <dbReference type="NCBI Taxonomy" id="6550"/>
    <lineage>
        <taxon>Eukaryota</taxon>
        <taxon>Metazoa</taxon>
        <taxon>Spiralia</taxon>
        <taxon>Lophotrochozoa</taxon>
        <taxon>Mollusca</taxon>
        <taxon>Bivalvia</taxon>
        <taxon>Autobranchia</taxon>
        <taxon>Pteriomorphia</taxon>
        <taxon>Mytilida</taxon>
        <taxon>Mytiloidea</taxon>
        <taxon>Mytilidae</taxon>
        <taxon>Mytilinae</taxon>
        <taxon>Mytilus</taxon>
    </lineage>
</organism>
<keyword evidence="3" id="KW-0862">Zinc</keyword>
<feature type="region of interest" description="Disordered" evidence="4">
    <location>
        <begin position="668"/>
        <end position="688"/>
    </location>
</feature>
<feature type="signal peptide" evidence="5">
    <location>
        <begin position="1"/>
        <end position="17"/>
    </location>
</feature>
<dbReference type="SUPFAM" id="SSF53474">
    <property type="entry name" value="alpha/beta-Hydrolases"/>
    <property type="match status" value="1"/>
</dbReference>
<evidence type="ECO:0000259" key="6">
    <source>
        <dbReference type="PROSITE" id="PS50158"/>
    </source>
</evidence>